<dbReference type="Pfam" id="PF07859">
    <property type="entry name" value="Abhydrolase_3"/>
    <property type="match status" value="1"/>
</dbReference>
<reference evidence="3 4" key="1">
    <citation type="submission" date="2019-04" db="EMBL/GenBank/DDBJ databases">
        <title>Draft, Whole-Genome Sequence of the Anthracene-degrading Mycobacterium frederiksbergense LB501T, Isolated from a Polycyclic Aromatic Hydrocarbon (PAH)-Contaminated Soil.</title>
        <authorList>
            <person name="Augelletti F."/>
        </authorList>
    </citation>
    <scope>NUCLEOTIDE SEQUENCE [LARGE SCALE GENOMIC DNA]</scope>
    <source>
        <strain evidence="3 4">LB 501T</strain>
    </source>
</reference>
<dbReference type="InterPro" id="IPR029058">
    <property type="entry name" value="AB_hydrolase_fold"/>
</dbReference>
<keyword evidence="1 3" id="KW-0378">Hydrolase</keyword>
<dbReference type="InterPro" id="IPR013094">
    <property type="entry name" value="AB_hydrolase_3"/>
</dbReference>
<dbReference type="AlphaFoldDB" id="A0A6H0S5P0"/>
<dbReference type="EMBL" id="CP038799">
    <property type="protein sequence ID" value="QIV81655.1"/>
    <property type="molecule type" value="Genomic_DNA"/>
</dbReference>
<dbReference type="PANTHER" id="PTHR48081:SF8">
    <property type="entry name" value="ALPHA_BETA HYDROLASE FOLD-3 DOMAIN-CONTAINING PROTEIN-RELATED"/>
    <property type="match status" value="1"/>
</dbReference>
<dbReference type="PANTHER" id="PTHR48081">
    <property type="entry name" value="AB HYDROLASE SUPERFAMILY PROTEIN C4A8.06C"/>
    <property type="match status" value="1"/>
</dbReference>
<evidence type="ECO:0000256" key="1">
    <source>
        <dbReference type="ARBA" id="ARBA00022801"/>
    </source>
</evidence>
<gene>
    <name evidence="3" type="ORF">EXE63_12670</name>
</gene>
<dbReference type="RefSeq" id="WP_168142253.1">
    <property type="nucleotide sequence ID" value="NZ_CP038799.1"/>
</dbReference>
<feature type="domain" description="Alpha/beta hydrolase fold-3" evidence="2">
    <location>
        <begin position="73"/>
        <end position="272"/>
    </location>
</feature>
<evidence type="ECO:0000313" key="4">
    <source>
        <dbReference type="Proteomes" id="UP000501849"/>
    </source>
</evidence>
<keyword evidence="4" id="KW-1185">Reference proteome</keyword>
<dbReference type="SUPFAM" id="SSF53474">
    <property type="entry name" value="alpha/beta-Hydrolases"/>
    <property type="match status" value="1"/>
</dbReference>
<dbReference type="InterPro" id="IPR050300">
    <property type="entry name" value="GDXG_lipolytic_enzyme"/>
</dbReference>
<dbReference type="GO" id="GO:0016787">
    <property type="term" value="F:hydrolase activity"/>
    <property type="evidence" value="ECO:0007669"/>
    <property type="project" value="UniProtKB-KW"/>
</dbReference>
<accession>A0A6H0S5P0</accession>
<evidence type="ECO:0000313" key="3">
    <source>
        <dbReference type="EMBL" id="QIV81655.1"/>
    </source>
</evidence>
<dbReference type="KEGG" id="mfre:EXE63_12670"/>
<name>A0A6H0S5P0_9MYCO</name>
<dbReference type="Proteomes" id="UP000501849">
    <property type="component" value="Chromosome"/>
</dbReference>
<protein>
    <submittedName>
        <fullName evidence="3">Alpha/beta hydrolase</fullName>
    </submittedName>
</protein>
<evidence type="ECO:0000259" key="2">
    <source>
        <dbReference type="Pfam" id="PF07859"/>
    </source>
</evidence>
<proteinExistence type="predicted"/>
<dbReference type="Gene3D" id="3.40.50.1820">
    <property type="entry name" value="alpha/beta hydrolase"/>
    <property type="match status" value="1"/>
</dbReference>
<sequence length="299" mass="32111">MLRGADEEFHPELRRYARMLPRTLVTPLTLPVFQRLPPIRMHRPPPGVSTAVMGSGVTVRVFRPPYGDNGSALLWIHGGGFMLGDARMDDALCARLAAETEATVAAVDYRLAPAHPYPAALDDCYEALVWLSDHPDVDPVRLAVGGASAGGGLAAALALLARDRGEISLAAQLLVHPMLDDRTGLHADPHRAARRLWNATSNRLAWSAYLGGVAADTVAPARRGDLSGLPPAWIGVGTLDVLHDEAVRYGERLRASGVCAQVCTVPGAFHGFDAVAPKARVARKFVHAQSIWLRERLAV</sequence>
<organism evidence="3 4">
    <name type="scientific">Mycolicibacterium frederiksbergense</name>
    <dbReference type="NCBI Taxonomy" id="117567"/>
    <lineage>
        <taxon>Bacteria</taxon>
        <taxon>Bacillati</taxon>
        <taxon>Actinomycetota</taxon>
        <taxon>Actinomycetes</taxon>
        <taxon>Mycobacteriales</taxon>
        <taxon>Mycobacteriaceae</taxon>
        <taxon>Mycolicibacterium</taxon>
    </lineage>
</organism>